<sequence>MRSIKADVVIVGSGIAGLSAAYHATEAGLNTIIVTKGRIGGGASFFPLKASLGIQTTAGQEDIPVFFRDIMEVADGMNDACLARIYVRESGEAVETLNKIGFEPWLRNDNRPACFSPHTRNIWLINGWEKARNKAREYIRNNHIIFENSHLLKIITQDNQVQGVFILSDGEVIRIQCGAVILAGGGIAGLYHHNLYPSDITGSLHSVALEAGASLVNMEFIQFIPGITSPKYKVLFGEHTLKYGLSLFNEEGDDVLNEYNKEEKHELFKERSGYAPFSCDFKSNIIDIKLHEYSINNSSALQIKYSPLLYKNKEEFYSVYLNWLEKETGINLINTPVTLAPFAHSCNGGIKINTDSESCVKGLFAVGEISSAIEGANRMGGNSVGASLVYSRRAVIKAQQYKDKPPRNNPPEKESDLLMPGESGPHYRSEFSTLRKMMTRNAGVVRNKEGLTETLEYINSLTYQLHGKEKNTEYYHSLRTAKSMLLSMLARTESRGAHYRNDYPYRDCHNYRTEISVDKYDKEPVVKKVLTEKDYLNEK</sequence>
<dbReference type="EMBL" id="DAAUQX010000052">
    <property type="protein sequence ID" value="HAF2130094.1"/>
    <property type="molecule type" value="Genomic_DNA"/>
</dbReference>
<dbReference type="InterPro" id="IPR003953">
    <property type="entry name" value="FAD-dep_OxRdtase_2_FAD-bd"/>
</dbReference>
<accession>A0A743PD21</accession>
<dbReference type="Pfam" id="PF00890">
    <property type="entry name" value="FAD_binding_2"/>
    <property type="match status" value="1"/>
</dbReference>
<dbReference type="PRINTS" id="PR00411">
    <property type="entry name" value="PNDRDTASEI"/>
</dbReference>
<evidence type="ECO:0000259" key="6">
    <source>
        <dbReference type="Pfam" id="PF00890"/>
    </source>
</evidence>
<dbReference type="Pfam" id="PF02910">
    <property type="entry name" value="Succ_DH_flav_C"/>
    <property type="match status" value="1"/>
</dbReference>
<dbReference type="PANTHER" id="PTHR11632:SF51">
    <property type="entry name" value="SUCCINATE DEHYDROGENASE [UBIQUINONE] FLAVOPROTEIN SUBUNIT, MITOCHONDRIAL"/>
    <property type="match status" value="1"/>
</dbReference>
<comment type="cofactor">
    <cofactor evidence="1">
        <name>FAD</name>
        <dbReference type="ChEBI" id="CHEBI:57692"/>
    </cofactor>
</comment>
<name>A0A743PD21_SALER</name>
<gene>
    <name evidence="8" type="ORF">G9F27_004363</name>
</gene>
<dbReference type="Gene3D" id="1.20.58.100">
    <property type="entry name" value="Fumarate reductase/succinate dehydrogenase flavoprotein-like, C-terminal domain"/>
    <property type="match status" value="1"/>
</dbReference>
<dbReference type="PIRSF" id="PIRSF000171">
    <property type="entry name" value="SDHA_APRA_LASPO"/>
    <property type="match status" value="1"/>
</dbReference>
<dbReference type="InterPro" id="IPR037099">
    <property type="entry name" value="Fum_R/Succ_DH_flav-like_C_sf"/>
</dbReference>
<organism evidence="8">
    <name type="scientific">Salmonella enterica</name>
    <name type="common">Salmonella choleraesuis</name>
    <dbReference type="NCBI Taxonomy" id="28901"/>
    <lineage>
        <taxon>Bacteria</taxon>
        <taxon>Pseudomonadati</taxon>
        <taxon>Pseudomonadota</taxon>
        <taxon>Gammaproteobacteria</taxon>
        <taxon>Enterobacterales</taxon>
        <taxon>Enterobacteriaceae</taxon>
        <taxon>Salmonella</taxon>
    </lineage>
</organism>
<evidence type="ECO:0000256" key="1">
    <source>
        <dbReference type="ARBA" id="ARBA00001974"/>
    </source>
</evidence>
<feature type="domain" description="FAD-dependent oxidoreductase 2 FAD-binding" evidence="6">
    <location>
        <begin position="7"/>
        <end position="384"/>
    </location>
</feature>
<evidence type="ECO:0000256" key="3">
    <source>
        <dbReference type="ARBA" id="ARBA00022630"/>
    </source>
</evidence>
<feature type="compositionally biased region" description="Basic and acidic residues" evidence="5">
    <location>
        <begin position="400"/>
        <end position="416"/>
    </location>
</feature>
<protein>
    <submittedName>
        <fullName evidence="8">FAD-binding protein</fullName>
    </submittedName>
</protein>
<dbReference type="Gene3D" id="3.90.700.10">
    <property type="entry name" value="Succinate dehydrogenase/fumarate reductase flavoprotein, catalytic domain"/>
    <property type="match status" value="1"/>
</dbReference>
<dbReference type="Gene3D" id="3.50.50.60">
    <property type="entry name" value="FAD/NAD(P)-binding domain"/>
    <property type="match status" value="1"/>
</dbReference>
<dbReference type="InterPro" id="IPR027477">
    <property type="entry name" value="Succ_DH/fumarate_Rdtase_cat_sf"/>
</dbReference>
<evidence type="ECO:0000313" key="8">
    <source>
        <dbReference type="EMBL" id="HAF2130094.1"/>
    </source>
</evidence>
<evidence type="ECO:0000256" key="4">
    <source>
        <dbReference type="ARBA" id="ARBA00023002"/>
    </source>
</evidence>
<reference evidence="8" key="2">
    <citation type="submission" date="2020-02" db="EMBL/GenBank/DDBJ databases">
        <authorList>
            <consortium name="NCBI Pathogen Detection Project"/>
        </authorList>
    </citation>
    <scope>NUCLEOTIDE SEQUENCE</scope>
    <source>
        <strain evidence="8">MA.CK_00/00001968</strain>
    </source>
</reference>
<dbReference type="GO" id="GO:0050660">
    <property type="term" value="F:flavin adenine dinucleotide binding"/>
    <property type="evidence" value="ECO:0007669"/>
    <property type="project" value="TreeGrafter"/>
</dbReference>
<evidence type="ECO:0000256" key="2">
    <source>
        <dbReference type="ARBA" id="ARBA00005163"/>
    </source>
</evidence>
<dbReference type="InterPro" id="IPR030664">
    <property type="entry name" value="SdhA/FrdA/AprA"/>
</dbReference>
<feature type="region of interest" description="Disordered" evidence="5">
    <location>
        <begin position="400"/>
        <end position="425"/>
    </location>
</feature>
<dbReference type="GO" id="GO:0009055">
    <property type="term" value="F:electron transfer activity"/>
    <property type="evidence" value="ECO:0007669"/>
    <property type="project" value="TreeGrafter"/>
</dbReference>
<dbReference type="InterPro" id="IPR036188">
    <property type="entry name" value="FAD/NAD-bd_sf"/>
</dbReference>
<evidence type="ECO:0000259" key="7">
    <source>
        <dbReference type="Pfam" id="PF02910"/>
    </source>
</evidence>
<reference evidence="8" key="1">
    <citation type="journal article" date="2018" name="Genome Biol.">
        <title>SKESA: strategic k-mer extension for scrupulous assemblies.</title>
        <authorList>
            <person name="Souvorov A."/>
            <person name="Agarwala R."/>
            <person name="Lipman D.J."/>
        </authorList>
    </citation>
    <scope>NUCLEOTIDE SEQUENCE</scope>
    <source>
        <strain evidence="8">MA.CK_00/00001968</strain>
    </source>
</reference>
<feature type="domain" description="Fumarate reductase/succinate dehydrogenase flavoprotein-like C-terminal" evidence="7">
    <location>
        <begin position="433"/>
        <end position="519"/>
    </location>
</feature>
<dbReference type="GO" id="GO:0005886">
    <property type="term" value="C:plasma membrane"/>
    <property type="evidence" value="ECO:0007669"/>
    <property type="project" value="TreeGrafter"/>
</dbReference>
<proteinExistence type="predicted"/>
<keyword evidence="3" id="KW-0285">Flavoprotein</keyword>
<dbReference type="GO" id="GO:0009061">
    <property type="term" value="P:anaerobic respiration"/>
    <property type="evidence" value="ECO:0007669"/>
    <property type="project" value="TreeGrafter"/>
</dbReference>
<dbReference type="PRINTS" id="PR00368">
    <property type="entry name" value="FADPNR"/>
</dbReference>
<dbReference type="SUPFAM" id="SSF51905">
    <property type="entry name" value="FAD/NAD(P)-binding domain"/>
    <property type="match status" value="1"/>
</dbReference>
<dbReference type="AlphaFoldDB" id="A0A743PD21"/>
<keyword evidence="4" id="KW-0560">Oxidoreductase</keyword>
<dbReference type="GO" id="GO:0000104">
    <property type="term" value="F:succinate dehydrogenase activity"/>
    <property type="evidence" value="ECO:0007669"/>
    <property type="project" value="TreeGrafter"/>
</dbReference>
<dbReference type="SUPFAM" id="SSF46977">
    <property type="entry name" value="Succinate dehydrogenase/fumarate reductase flavoprotein C-terminal domain"/>
    <property type="match status" value="1"/>
</dbReference>
<comment type="caution">
    <text evidence="8">The sequence shown here is derived from an EMBL/GenBank/DDBJ whole genome shotgun (WGS) entry which is preliminary data.</text>
</comment>
<evidence type="ECO:0000256" key="5">
    <source>
        <dbReference type="SAM" id="MobiDB-lite"/>
    </source>
</evidence>
<comment type="pathway">
    <text evidence="2">Carbohydrate metabolism; tricarboxylic acid cycle.</text>
</comment>
<dbReference type="InterPro" id="IPR015939">
    <property type="entry name" value="Fum_Rdtase/Succ_DH_flav-like_C"/>
</dbReference>
<dbReference type="PANTHER" id="PTHR11632">
    <property type="entry name" value="SUCCINATE DEHYDROGENASE 2 FLAVOPROTEIN SUBUNIT"/>
    <property type="match status" value="1"/>
</dbReference>